<evidence type="ECO:0000256" key="1">
    <source>
        <dbReference type="SAM" id="MobiDB-lite"/>
    </source>
</evidence>
<accession>A0A8H8CF97</accession>
<name>A0A8H8CF97_PSICU</name>
<feature type="region of interest" description="Disordered" evidence="1">
    <location>
        <begin position="123"/>
        <end position="165"/>
    </location>
</feature>
<proteinExistence type="predicted"/>
<organism evidence="2">
    <name type="scientific">Psilocybe cubensis</name>
    <name type="common">Psychedelic mushroom</name>
    <name type="synonym">Stropharia cubensis</name>
    <dbReference type="NCBI Taxonomy" id="181762"/>
    <lineage>
        <taxon>Eukaryota</taxon>
        <taxon>Fungi</taxon>
        <taxon>Dikarya</taxon>
        <taxon>Basidiomycota</taxon>
        <taxon>Agaricomycotina</taxon>
        <taxon>Agaricomycetes</taxon>
        <taxon>Agaricomycetidae</taxon>
        <taxon>Agaricales</taxon>
        <taxon>Agaricineae</taxon>
        <taxon>Strophariaceae</taxon>
        <taxon>Psilocybe</taxon>
    </lineage>
</organism>
<dbReference type="AlphaFoldDB" id="A0A8H8CF97"/>
<gene>
    <name evidence="2" type="ORF">JR316_011254</name>
</gene>
<comment type="caution">
    <text evidence="2">The sequence shown here is derived from an EMBL/GenBank/DDBJ whole genome shotgun (WGS) entry which is preliminary data.</text>
</comment>
<feature type="compositionally biased region" description="Basic and acidic residues" evidence="1">
    <location>
        <begin position="123"/>
        <end position="136"/>
    </location>
</feature>
<sequence length="180" mass="19967">MSQDFTPNHISELTSSMSQILQLDLEPCENNSKPRTIFINCEGKSRVQVREEAEEKMAEHWGVPMERFTRMLPVPVLEFKIKTSEEAGEGLDANAIMEAFIFPDSWKSGRRMVKVIKPTFPAGEKEVDSTHDHASGNEEAAVNDTKGKQRASSGTALPDGDMSEEERMLEGALALLSLGK</sequence>
<protein>
    <submittedName>
        <fullName evidence="2">Uncharacterized protein</fullName>
    </submittedName>
</protein>
<dbReference type="EMBL" id="JAFIQS010000013">
    <property type="protein sequence ID" value="KAG5164057.1"/>
    <property type="molecule type" value="Genomic_DNA"/>
</dbReference>
<evidence type="ECO:0000313" key="2">
    <source>
        <dbReference type="EMBL" id="KAG5164057.1"/>
    </source>
</evidence>
<reference evidence="2" key="1">
    <citation type="submission" date="2021-02" db="EMBL/GenBank/DDBJ databases">
        <title>Psilocybe cubensis genome.</title>
        <authorList>
            <person name="Mckernan K.J."/>
            <person name="Crawford S."/>
            <person name="Trippe A."/>
            <person name="Kane L.T."/>
            <person name="Mclaughlin S."/>
        </authorList>
    </citation>
    <scope>NUCLEOTIDE SEQUENCE [LARGE SCALE GENOMIC DNA]</scope>
    <source>
        <strain evidence="2">MGC-MH-2018</strain>
    </source>
</reference>